<comment type="subcellular location">
    <subcellularLocation>
        <location evidence="1">Membrane</location>
        <topology evidence="1">Multi-pass membrane protein</topology>
    </subcellularLocation>
</comment>
<dbReference type="GO" id="GO:0006817">
    <property type="term" value="P:phosphate ion transport"/>
    <property type="evidence" value="ECO:0007669"/>
    <property type="project" value="TreeGrafter"/>
</dbReference>
<evidence type="ECO:0000313" key="8">
    <source>
        <dbReference type="EMBL" id="SAM04756.1"/>
    </source>
</evidence>
<dbReference type="GO" id="GO:0006797">
    <property type="term" value="P:polyphosphate metabolic process"/>
    <property type="evidence" value="ECO:0007669"/>
    <property type="project" value="TreeGrafter"/>
</dbReference>
<feature type="transmembrane region" description="Helical" evidence="6">
    <location>
        <begin position="552"/>
        <end position="573"/>
    </location>
</feature>
<feature type="transmembrane region" description="Helical" evidence="6">
    <location>
        <begin position="317"/>
        <end position="337"/>
    </location>
</feature>
<evidence type="ECO:0000256" key="1">
    <source>
        <dbReference type="ARBA" id="ARBA00004141"/>
    </source>
</evidence>
<dbReference type="Pfam" id="PF03600">
    <property type="entry name" value="CitMHS"/>
    <property type="match status" value="1"/>
</dbReference>
<feature type="transmembrane region" description="Helical" evidence="6">
    <location>
        <begin position="525"/>
        <end position="546"/>
    </location>
</feature>
<evidence type="ECO:0000313" key="9">
    <source>
        <dbReference type="Proteomes" id="UP000078561"/>
    </source>
</evidence>
<dbReference type="InterPro" id="IPR004680">
    <property type="entry name" value="Cit_transptr-like_dom"/>
</dbReference>
<evidence type="ECO:0000256" key="2">
    <source>
        <dbReference type="ARBA" id="ARBA00022448"/>
    </source>
</evidence>
<dbReference type="GO" id="GO:0005886">
    <property type="term" value="C:plasma membrane"/>
    <property type="evidence" value="ECO:0007669"/>
    <property type="project" value="TreeGrafter"/>
</dbReference>
<gene>
    <name evidence="8" type="primary">ABSGL_10622.1 scaffold 12033</name>
</gene>
<dbReference type="AlphaFoldDB" id="A0A163JTU4"/>
<dbReference type="Pfam" id="PF03105">
    <property type="entry name" value="SPX"/>
    <property type="match status" value="2"/>
</dbReference>
<keyword evidence="2" id="KW-0813">Transport</keyword>
<keyword evidence="3 6" id="KW-0812">Transmembrane</keyword>
<keyword evidence="5 6" id="KW-0472">Membrane</keyword>
<feature type="transmembrane region" description="Helical" evidence="6">
    <location>
        <begin position="580"/>
        <end position="598"/>
    </location>
</feature>
<feature type="transmembrane region" description="Helical" evidence="6">
    <location>
        <begin position="483"/>
        <end position="504"/>
    </location>
</feature>
<dbReference type="CDD" id="cd01115">
    <property type="entry name" value="SLC13_permease"/>
    <property type="match status" value="1"/>
</dbReference>
<dbReference type="OrthoDB" id="10260443at2759"/>
<dbReference type="CDD" id="cd14478">
    <property type="entry name" value="SPX_PHO87_PHO90_like"/>
    <property type="match status" value="1"/>
</dbReference>
<dbReference type="PROSITE" id="PS51382">
    <property type="entry name" value="SPX"/>
    <property type="match status" value="1"/>
</dbReference>
<dbReference type="InterPro" id="IPR004331">
    <property type="entry name" value="SPX_dom"/>
</dbReference>
<keyword evidence="9" id="KW-1185">Reference proteome</keyword>
<feature type="transmembrane region" description="Helical" evidence="6">
    <location>
        <begin position="440"/>
        <end position="463"/>
    </location>
</feature>
<evidence type="ECO:0000256" key="5">
    <source>
        <dbReference type="ARBA" id="ARBA00023136"/>
    </source>
</evidence>
<organism evidence="8">
    <name type="scientific">Absidia glauca</name>
    <name type="common">Pin mould</name>
    <dbReference type="NCBI Taxonomy" id="4829"/>
    <lineage>
        <taxon>Eukaryota</taxon>
        <taxon>Fungi</taxon>
        <taxon>Fungi incertae sedis</taxon>
        <taxon>Mucoromycota</taxon>
        <taxon>Mucoromycotina</taxon>
        <taxon>Mucoromycetes</taxon>
        <taxon>Mucorales</taxon>
        <taxon>Cunninghamellaceae</taxon>
        <taxon>Absidia</taxon>
    </lineage>
</organism>
<dbReference type="InParanoid" id="A0A163JTU4"/>
<evidence type="ECO:0000256" key="6">
    <source>
        <dbReference type="SAM" id="Phobius"/>
    </source>
</evidence>
<evidence type="ECO:0000259" key="7">
    <source>
        <dbReference type="PROSITE" id="PS51382"/>
    </source>
</evidence>
<dbReference type="STRING" id="4829.A0A163JTU4"/>
<accession>A0A163JTU4</accession>
<keyword evidence="4 6" id="KW-1133">Transmembrane helix</keyword>
<sequence>MKFAHQIQFNAVPDWTDYYVPYSNLKKLIYAIEKDDLALHCNRDEELAATDQTPLIINHSVNNVMEATNHHFLDALNKALNKIIEFYARKETELYDDMDQLLFDYDRLNTLHSHDPLTLAAEPSAIHHSPAHQHHTTALQKRTVDLFVMLSELQSYVTLNHTAFSKILKKYDKITDNALQPYYLANYVDAAFPFKATTRARLDERIQETQHGYVKLVVTADITKESAMEDLKMHLREHVIWERNTVWRDLVGLERKTQTVVLVAEQHGWQWANGFFLAAALLVFTVLLSLDLFGGQVEQNRCFAILVFTSMLWAGKIMPLFITALMVPFLVVTLRVLRSDDGSRLDAPAATRSLFAAMFSPVLMLLVGAFSLAGALSKYGISKTMAGFVLSRSGTRPNRVLLAHMLVATVTSMWTSNVAAPVLGYSLIQPILRTLPTDSRFAPCLILGIALASTLGGMASPIASPQNIIAMQYMSPAPTWGEWLLISVPLSVVGDWILWLWLIWSYAPEHQLTHIHPFRSTSNPITWTQIYICLVTVGTLLLWCLAPTFDVFFGDMGVVAIVPIVALFGPGILTKDDFNTFAWSVVTLAMGGIALGHAMESSGLVVALVGGIQQSGPLMLGVLVLVLATLIGPTSAASIVMPIATKMDQSRFLVMVFAVGERHFCKGAAFVCSCAMGLPISGFPNMYAVAQENELGTAYLSTKDFLRNGVPCSALAMLCVTTLGYLLMKGVGF</sequence>
<protein>
    <recommendedName>
        <fullName evidence="7">SPX domain-containing protein</fullName>
    </recommendedName>
</protein>
<name>A0A163JTU4_ABSGL</name>
<proteinExistence type="predicted"/>
<feature type="domain" description="SPX" evidence="7">
    <location>
        <begin position="1"/>
        <end position="185"/>
    </location>
</feature>
<dbReference type="GO" id="GO:0005315">
    <property type="term" value="F:phosphate transmembrane transporter activity"/>
    <property type="evidence" value="ECO:0007669"/>
    <property type="project" value="TreeGrafter"/>
</dbReference>
<feature type="transmembrane region" description="Helical" evidence="6">
    <location>
        <begin position="358"/>
        <end position="381"/>
    </location>
</feature>
<dbReference type="Proteomes" id="UP000078561">
    <property type="component" value="Unassembled WGS sequence"/>
</dbReference>
<feature type="transmembrane region" description="Helical" evidence="6">
    <location>
        <begin position="401"/>
        <end position="428"/>
    </location>
</feature>
<feature type="transmembrane region" description="Helical" evidence="6">
    <location>
        <begin position="664"/>
        <end position="688"/>
    </location>
</feature>
<reference evidence="8" key="1">
    <citation type="submission" date="2016-04" db="EMBL/GenBank/DDBJ databases">
        <authorList>
            <person name="Evans L.H."/>
            <person name="Alamgir A."/>
            <person name="Owens N."/>
            <person name="Weber N.D."/>
            <person name="Virtaneva K."/>
            <person name="Barbian K."/>
            <person name="Babar A."/>
            <person name="Rosenke K."/>
        </authorList>
    </citation>
    <scope>NUCLEOTIDE SEQUENCE [LARGE SCALE GENOMIC DNA]</scope>
    <source>
        <strain evidence="8">CBS 101.48</strain>
    </source>
</reference>
<evidence type="ECO:0000256" key="4">
    <source>
        <dbReference type="ARBA" id="ARBA00022989"/>
    </source>
</evidence>
<dbReference type="EMBL" id="LT554417">
    <property type="protein sequence ID" value="SAM04756.1"/>
    <property type="molecule type" value="Genomic_DNA"/>
</dbReference>
<feature type="transmembrane region" description="Helical" evidence="6">
    <location>
        <begin position="275"/>
        <end position="297"/>
    </location>
</feature>
<feature type="transmembrane region" description="Helical" evidence="6">
    <location>
        <begin position="708"/>
        <end position="728"/>
    </location>
</feature>
<dbReference type="PANTHER" id="PTHR10283">
    <property type="entry name" value="SOLUTE CARRIER FAMILY 13 MEMBER"/>
    <property type="match status" value="1"/>
</dbReference>
<dbReference type="PANTHER" id="PTHR10283:SF92">
    <property type="entry name" value="LOW-AFFINITY PHOSPHATE TRANSPORTER PHO91"/>
    <property type="match status" value="1"/>
</dbReference>
<evidence type="ECO:0000256" key="3">
    <source>
        <dbReference type="ARBA" id="ARBA00022692"/>
    </source>
</evidence>
<feature type="transmembrane region" description="Helical" evidence="6">
    <location>
        <begin position="618"/>
        <end position="643"/>
    </location>
</feature>